<keyword evidence="2" id="KW-0255">Endonuclease</keyword>
<dbReference type="EMBL" id="FXTK01000001">
    <property type="protein sequence ID" value="SMO33568.1"/>
    <property type="molecule type" value="Genomic_DNA"/>
</dbReference>
<name>A0A521AFM5_9RHOB</name>
<keyword evidence="2" id="KW-0540">Nuclease</keyword>
<dbReference type="Proteomes" id="UP000319014">
    <property type="component" value="Unassembled WGS sequence"/>
</dbReference>
<keyword evidence="3" id="KW-1185">Reference proteome</keyword>
<proteinExistence type="predicted"/>
<dbReference type="OrthoDB" id="9807941at2"/>
<keyword evidence="1" id="KW-0472">Membrane</keyword>
<accession>A0A521AFM5</accession>
<sequence length="223" mass="23669">MEQSVCNRNCWISGAIAGVVVLLFTSGIGERGWAAGLFLGLVTFVLFGALMSWLVCHERPQLAATGDGMTSSDWERQVVERQPEALLVSAPLGGPEGYSSGAQMPIVAGALPSTPASISPREAEPQPKPVAKIAATADAGTAEDDLRRIKGVGPKLADWLKENGVTRFAQIAAWQQADIADFAQRLGRMGSRIEADDWVGQARILASGGETEHSLRVERGEST</sequence>
<feature type="transmembrane region" description="Helical" evidence="1">
    <location>
        <begin position="35"/>
        <end position="56"/>
    </location>
</feature>
<reference evidence="2 3" key="1">
    <citation type="submission" date="2017-05" db="EMBL/GenBank/DDBJ databases">
        <authorList>
            <person name="Varghese N."/>
            <person name="Submissions S."/>
        </authorList>
    </citation>
    <scope>NUCLEOTIDE SEQUENCE [LARGE SCALE GENOMIC DNA]</scope>
    <source>
        <strain evidence="2 3">DSM 100094</strain>
    </source>
</reference>
<protein>
    <submittedName>
        <fullName evidence="2">Predicted 5' DNA nuclease, flap endonuclease-1-like, helix-3-turn-helix (H3TH) domain</fullName>
    </submittedName>
</protein>
<dbReference type="RefSeq" id="WP_142661234.1">
    <property type="nucleotide sequence ID" value="NZ_FXTK01000001.1"/>
</dbReference>
<dbReference type="Gene3D" id="1.10.150.20">
    <property type="entry name" value="5' to 3' exonuclease, C-terminal subdomain"/>
    <property type="match status" value="1"/>
</dbReference>
<organism evidence="2 3">
    <name type="scientific">Paracoccus laeviglucosivorans</name>
    <dbReference type="NCBI Taxonomy" id="1197861"/>
    <lineage>
        <taxon>Bacteria</taxon>
        <taxon>Pseudomonadati</taxon>
        <taxon>Pseudomonadota</taxon>
        <taxon>Alphaproteobacteria</taxon>
        <taxon>Rhodobacterales</taxon>
        <taxon>Paracoccaceae</taxon>
        <taxon>Paracoccus</taxon>
    </lineage>
</organism>
<dbReference type="GO" id="GO:0004519">
    <property type="term" value="F:endonuclease activity"/>
    <property type="evidence" value="ECO:0007669"/>
    <property type="project" value="UniProtKB-KW"/>
</dbReference>
<keyword evidence="1" id="KW-0812">Transmembrane</keyword>
<evidence type="ECO:0000256" key="1">
    <source>
        <dbReference type="SAM" id="Phobius"/>
    </source>
</evidence>
<dbReference type="AlphaFoldDB" id="A0A521AFM5"/>
<evidence type="ECO:0000313" key="2">
    <source>
        <dbReference type="EMBL" id="SMO33568.1"/>
    </source>
</evidence>
<feature type="transmembrane region" description="Helical" evidence="1">
    <location>
        <begin position="12"/>
        <end position="29"/>
    </location>
</feature>
<gene>
    <name evidence="2" type="ORF">SAMN06265221_101103</name>
</gene>
<keyword evidence="2" id="KW-0378">Hydrolase</keyword>
<evidence type="ECO:0000313" key="3">
    <source>
        <dbReference type="Proteomes" id="UP000319014"/>
    </source>
</evidence>
<keyword evidence="1" id="KW-1133">Transmembrane helix</keyword>